<dbReference type="AlphaFoldDB" id="A0A1A6C263"/>
<sequence>MTKLYPHPEFIDAAIGWRRHLHRHPELAYREFDTSAYVLERLREAGYEPQFGIGGTGVVALLQGARPGPTIALRADMDALPLTECAQREHRSTRDGVMHACGHDGHTAILLGAAGALATRRDFAGTVAFVFQPAEEGEAGARAMLEDPRWPDFGIERIYGLHNWPDLPLGEFAILEGPCMAASDAWDIRLRGRGGHAGWPHRTQDTAGAVAALTAALSGLTRRIAAPTDPAVVTVTQIHAGTAYNVIPAEAHIAGTVRTLQPDTQANIREAMGETAQSVAALYGMEAELDYQPQYPVTFNHAVEVADLRRAATRVDGLRESDRPPTPSMGAEDFSFFTQRLPGAYLWLGIRDAEHEASLHSCAYDFNDAAIAHGIELWVALVENLLGGK</sequence>
<dbReference type="OrthoDB" id="9777385at2"/>
<dbReference type="Gene3D" id="3.30.70.360">
    <property type="match status" value="1"/>
</dbReference>
<comment type="cofactor">
    <cofactor evidence="2">
        <name>Mn(2+)</name>
        <dbReference type="ChEBI" id="CHEBI:29035"/>
    </cofactor>
    <text evidence="2">The Mn(2+) ion enhances activity.</text>
</comment>
<dbReference type="InterPro" id="IPR017439">
    <property type="entry name" value="Amidohydrolase"/>
</dbReference>
<dbReference type="PIRSF" id="PIRSF005962">
    <property type="entry name" value="Pept_M20D_amidohydro"/>
    <property type="match status" value="1"/>
</dbReference>
<keyword evidence="2" id="KW-0464">Manganese</keyword>
<evidence type="ECO:0000256" key="1">
    <source>
        <dbReference type="ARBA" id="ARBA00022801"/>
    </source>
</evidence>
<feature type="binding site" evidence="2">
    <location>
        <position position="101"/>
    </location>
    <ligand>
        <name>Mn(2+)</name>
        <dbReference type="ChEBI" id="CHEBI:29035"/>
        <label>2</label>
    </ligand>
</feature>
<dbReference type="Pfam" id="PF01546">
    <property type="entry name" value="Peptidase_M20"/>
    <property type="match status" value="1"/>
</dbReference>
<dbReference type="GO" id="GO:0016787">
    <property type="term" value="F:hydrolase activity"/>
    <property type="evidence" value="ECO:0007669"/>
    <property type="project" value="UniProtKB-KW"/>
</dbReference>
<feature type="domain" description="Peptidase M20 dimerisation" evidence="3">
    <location>
        <begin position="186"/>
        <end position="277"/>
    </location>
</feature>
<dbReference type="PANTHER" id="PTHR11014">
    <property type="entry name" value="PEPTIDASE M20 FAMILY MEMBER"/>
    <property type="match status" value="1"/>
</dbReference>
<dbReference type="Gene3D" id="3.40.630.10">
    <property type="entry name" value="Zn peptidases"/>
    <property type="match status" value="1"/>
</dbReference>
<proteinExistence type="predicted"/>
<dbReference type="GO" id="GO:0046872">
    <property type="term" value="F:metal ion binding"/>
    <property type="evidence" value="ECO:0007669"/>
    <property type="project" value="UniProtKB-KW"/>
</dbReference>
<keyword evidence="5" id="KW-1185">Reference proteome</keyword>
<feature type="binding site" evidence="2">
    <location>
        <position position="136"/>
    </location>
    <ligand>
        <name>Mn(2+)</name>
        <dbReference type="ChEBI" id="CHEBI:29035"/>
        <label>2</label>
    </ligand>
</feature>
<evidence type="ECO:0000313" key="4">
    <source>
        <dbReference type="EMBL" id="OBS08656.1"/>
    </source>
</evidence>
<accession>A0A1A6C263</accession>
<feature type="binding site" evidence="2">
    <location>
        <position position="360"/>
    </location>
    <ligand>
        <name>Mn(2+)</name>
        <dbReference type="ChEBI" id="CHEBI:29035"/>
        <label>2</label>
    </ligand>
</feature>
<dbReference type="Proteomes" id="UP000029273">
    <property type="component" value="Unassembled WGS sequence"/>
</dbReference>
<organism evidence="4 5">
    <name type="scientific">Acidihalobacter prosperus</name>
    <dbReference type="NCBI Taxonomy" id="160660"/>
    <lineage>
        <taxon>Bacteria</taxon>
        <taxon>Pseudomonadati</taxon>
        <taxon>Pseudomonadota</taxon>
        <taxon>Gammaproteobacteria</taxon>
        <taxon>Chromatiales</taxon>
        <taxon>Ectothiorhodospiraceae</taxon>
        <taxon>Acidihalobacter</taxon>
    </lineage>
</organism>
<dbReference type="InterPro" id="IPR011650">
    <property type="entry name" value="Peptidase_M20_dimer"/>
</dbReference>
<reference evidence="4 5" key="1">
    <citation type="journal article" date="2014" name="Genome Announc.">
        <title>Draft Genome Sequence of the Iron-Oxidizing, Acidophilic, and Halotolerant 'Thiobacillus prosperus' Type Strain DSM 5130.</title>
        <authorList>
            <person name="Ossandon F.J."/>
            <person name="Cardenas J.P."/>
            <person name="Corbett M."/>
            <person name="Quatrini R."/>
            <person name="Holmes D.S."/>
            <person name="Watkin E."/>
        </authorList>
    </citation>
    <scope>NUCLEOTIDE SEQUENCE [LARGE SCALE GENOMIC DNA]</scope>
    <source>
        <strain evidence="4 5">DSM 5130</strain>
    </source>
</reference>
<dbReference type="SUPFAM" id="SSF53187">
    <property type="entry name" value="Zn-dependent exopeptidases"/>
    <property type="match status" value="1"/>
</dbReference>
<gene>
    <name evidence="4" type="ORF">Thpro_022906</name>
</gene>
<feature type="binding site" evidence="2">
    <location>
        <position position="103"/>
    </location>
    <ligand>
        <name>Mn(2+)</name>
        <dbReference type="ChEBI" id="CHEBI:29035"/>
        <label>2</label>
    </ligand>
</feature>
<name>A0A1A6C263_9GAMM</name>
<keyword evidence="1" id="KW-0378">Hydrolase</keyword>
<dbReference type="STRING" id="160660.BJI67_11940"/>
<comment type="caution">
    <text evidence="4">The sequence shown here is derived from an EMBL/GenBank/DDBJ whole genome shotgun (WGS) entry which is preliminary data.</text>
</comment>
<dbReference type="InterPro" id="IPR002933">
    <property type="entry name" value="Peptidase_M20"/>
</dbReference>
<dbReference type="SUPFAM" id="SSF55031">
    <property type="entry name" value="Bacterial exopeptidase dimerisation domain"/>
    <property type="match status" value="1"/>
</dbReference>
<feature type="binding site" evidence="2">
    <location>
        <position position="162"/>
    </location>
    <ligand>
        <name>Mn(2+)</name>
        <dbReference type="ChEBI" id="CHEBI:29035"/>
        <label>2</label>
    </ligand>
</feature>
<protein>
    <recommendedName>
        <fullName evidence="3">Peptidase M20 dimerisation domain-containing protein</fullName>
    </recommendedName>
</protein>
<evidence type="ECO:0000313" key="5">
    <source>
        <dbReference type="Proteomes" id="UP000029273"/>
    </source>
</evidence>
<dbReference type="Pfam" id="PF07687">
    <property type="entry name" value="M20_dimer"/>
    <property type="match status" value="1"/>
</dbReference>
<dbReference type="EMBL" id="JQSG02000006">
    <property type="protein sequence ID" value="OBS08656.1"/>
    <property type="molecule type" value="Genomic_DNA"/>
</dbReference>
<evidence type="ECO:0000256" key="2">
    <source>
        <dbReference type="PIRSR" id="PIRSR005962-1"/>
    </source>
</evidence>
<keyword evidence="2" id="KW-0479">Metal-binding</keyword>
<dbReference type="RefSeq" id="WP_052064637.1">
    <property type="nucleotide sequence ID" value="NZ_JQSG02000006.1"/>
</dbReference>
<evidence type="ECO:0000259" key="3">
    <source>
        <dbReference type="Pfam" id="PF07687"/>
    </source>
</evidence>
<dbReference type="PANTHER" id="PTHR11014:SF63">
    <property type="entry name" value="METALLOPEPTIDASE, PUTATIVE (AFU_ORTHOLOGUE AFUA_6G09600)-RELATED"/>
    <property type="match status" value="1"/>
</dbReference>
<dbReference type="InterPro" id="IPR036264">
    <property type="entry name" value="Bact_exopeptidase_dim_dom"/>
</dbReference>
<dbReference type="NCBIfam" id="TIGR01891">
    <property type="entry name" value="amidohydrolases"/>
    <property type="match status" value="1"/>
</dbReference>